<dbReference type="EMBL" id="BRXW01000477">
    <property type="protein sequence ID" value="GMH58297.1"/>
    <property type="molecule type" value="Genomic_DNA"/>
</dbReference>
<keyword evidence="3" id="KW-0732">Signal</keyword>
<evidence type="ECO:0000313" key="6">
    <source>
        <dbReference type="Proteomes" id="UP001165122"/>
    </source>
</evidence>
<dbReference type="PANTHER" id="PTHR12223">
    <property type="entry name" value="VESICULAR MANNOSE-BINDING LECTIN"/>
    <property type="match status" value="1"/>
</dbReference>
<evidence type="ECO:0000313" key="5">
    <source>
        <dbReference type="EMBL" id="GMH58297.1"/>
    </source>
</evidence>
<dbReference type="PANTHER" id="PTHR12223:SF19">
    <property type="entry name" value="LEGUME LECTIN DOMAIN-CONTAINING PROTEIN"/>
    <property type="match status" value="1"/>
</dbReference>
<feature type="compositionally biased region" description="Polar residues" evidence="2">
    <location>
        <begin position="427"/>
        <end position="444"/>
    </location>
</feature>
<dbReference type="Pfam" id="PF00139">
    <property type="entry name" value="Lectin_legB"/>
    <property type="match status" value="1"/>
</dbReference>
<name>A0A9W6ZVV4_9STRA</name>
<reference evidence="6" key="1">
    <citation type="journal article" date="2023" name="Commun. Biol.">
        <title>Genome analysis of Parmales, the sister group of diatoms, reveals the evolutionary specialization of diatoms from phago-mixotrophs to photoautotrophs.</title>
        <authorList>
            <person name="Ban H."/>
            <person name="Sato S."/>
            <person name="Yoshikawa S."/>
            <person name="Yamada K."/>
            <person name="Nakamura Y."/>
            <person name="Ichinomiya M."/>
            <person name="Sato N."/>
            <person name="Blanc-Mathieu R."/>
            <person name="Endo H."/>
            <person name="Kuwata A."/>
            <person name="Ogata H."/>
        </authorList>
    </citation>
    <scope>NUCLEOTIDE SEQUENCE [LARGE SCALE GENOMIC DNA]</scope>
    <source>
        <strain evidence="6">NIES 3700</strain>
    </source>
</reference>
<dbReference type="InterPro" id="IPR001220">
    <property type="entry name" value="Legume_lectin_dom"/>
</dbReference>
<feature type="compositionally biased region" description="Polar residues" evidence="2">
    <location>
        <begin position="456"/>
        <end position="467"/>
    </location>
</feature>
<dbReference type="InterPro" id="IPR051136">
    <property type="entry name" value="Intracellular_Lectin-GPT"/>
</dbReference>
<dbReference type="GO" id="GO:0030246">
    <property type="term" value="F:carbohydrate binding"/>
    <property type="evidence" value="ECO:0007669"/>
    <property type="project" value="UniProtKB-KW"/>
</dbReference>
<dbReference type="AlphaFoldDB" id="A0A9W6ZVV4"/>
<evidence type="ECO:0000256" key="1">
    <source>
        <dbReference type="ARBA" id="ARBA00022734"/>
    </source>
</evidence>
<dbReference type="SUPFAM" id="SSF49899">
    <property type="entry name" value="Concanavalin A-like lectins/glucanases"/>
    <property type="match status" value="1"/>
</dbReference>
<evidence type="ECO:0000256" key="3">
    <source>
        <dbReference type="SAM" id="SignalP"/>
    </source>
</evidence>
<gene>
    <name evidence="5" type="ORF">TrLO_g12571</name>
</gene>
<comment type="caution">
    <text evidence="5">The sequence shown here is derived from an EMBL/GenBank/DDBJ whole genome shotgun (WGS) entry which is preliminary data.</text>
</comment>
<keyword evidence="1" id="KW-0430">Lectin</keyword>
<feature type="signal peptide" evidence="3">
    <location>
        <begin position="1"/>
        <end position="20"/>
    </location>
</feature>
<evidence type="ECO:0000256" key="2">
    <source>
        <dbReference type="SAM" id="MobiDB-lite"/>
    </source>
</evidence>
<sequence length="467" mass="50730">MPSSLPLLLLLLPFLPPTLSDFVFPGFNKTTGLQFNGLASTTSCALGLDLLKQAGFTDAQNSAEPYGDVHGRSDNFSDSHFSQIGEKSTMQNTRTVSANEPNGTFTSSIASTMASFGHRDGFTTAKGERCEGRVRLTPSTASTVGSVFYEKRLPVQQGFDTMFEFQISDHSRTCTSHMDPSFGLNHHTSCSVHGGDGLAFVIHGDPLGASAIGGKGVDLGYGGIENGLAVEFDMWTNVASVTASNDDIFFDHISVHSNGEGVMTSDGGSSLGASRAHDMADGRAHIGRVLYLPYIEPAYFPVMSANSHLKKYIKDNGETKRVGTLAIFIDEGIENDKPILALPINLSLLLNLNQGLAYAGFTASTGEKWEKHDLLSWQWCDFGRCDRTTRDSNLFDYHQQSQFYSARHDFNRPGPGYGGSEEEELPTKQSSPDTEPWGRNSNSRRAGGYVDELYEKSSSQVLPNTPN</sequence>
<dbReference type="CDD" id="cd01951">
    <property type="entry name" value="lectin_L-type"/>
    <property type="match status" value="1"/>
</dbReference>
<dbReference type="InterPro" id="IPR013320">
    <property type="entry name" value="ConA-like_dom_sf"/>
</dbReference>
<evidence type="ECO:0000259" key="4">
    <source>
        <dbReference type="Pfam" id="PF00139"/>
    </source>
</evidence>
<keyword evidence="6" id="KW-1185">Reference proteome</keyword>
<accession>A0A9W6ZVV4</accession>
<organism evidence="5 6">
    <name type="scientific">Triparma laevis f. longispina</name>
    <dbReference type="NCBI Taxonomy" id="1714387"/>
    <lineage>
        <taxon>Eukaryota</taxon>
        <taxon>Sar</taxon>
        <taxon>Stramenopiles</taxon>
        <taxon>Ochrophyta</taxon>
        <taxon>Bolidophyceae</taxon>
        <taxon>Parmales</taxon>
        <taxon>Triparmaceae</taxon>
        <taxon>Triparma</taxon>
    </lineage>
</organism>
<feature type="region of interest" description="Disordered" evidence="2">
    <location>
        <begin position="407"/>
        <end position="467"/>
    </location>
</feature>
<dbReference type="OrthoDB" id="409136at2759"/>
<protein>
    <recommendedName>
        <fullName evidence="4">Legume lectin domain-containing protein</fullName>
    </recommendedName>
</protein>
<dbReference type="Proteomes" id="UP001165122">
    <property type="component" value="Unassembled WGS sequence"/>
</dbReference>
<feature type="chain" id="PRO_5040728067" description="Legume lectin domain-containing protein" evidence="3">
    <location>
        <begin position="21"/>
        <end position="467"/>
    </location>
</feature>
<proteinExistence type="predicted"/>
<dbReference type="Gene3D" id="2.60.120.200">
    <property type="match status" value="1"/>
</dbReference>
<feature type="domain" description="Legume lectin" evidence="4">
    <location>
        <begin position="131"/>
        <end position="379"/>
    </location>
</feature>
<dbReference type="InterPro" id="IPR056573">
    <property type="entry name" value="Lectin_L-type_dom"/>
</dbReference>